<dbReference type="Proteomes" id="UP000295388">
    <property type="component" value="Unassembled WGS sequence"/>
</dbReference>
<dbReference type="Pfam" id="PF01408">
    <property type="entry name" value="GFO_IDH_MocA"/>
    <property type="match status" value="1"/>
</dbReference>
<feature type="domain" description="Gfo/Idh/MocA-like oxidoreductase N-terminal" evidence="1">
    <location>
        <begin position="6"/>
        <end position="125"/>
    </location>
</feature>
<dbReference type="InterPro" id="IPR036291">
    <property type="entry name" value="NAD(P)-bd_dom_sf"/>
</dbReference>
<dbReference type="OrthoDB" id="9801953at2"/>
<organism evidence="2 3">
    <name type="scientific">Kribbella caucasensis</name>
    <dbReference type="NCBI Taxonomy" id="2512215"/>
    <lineage>
        <taxon>Bacteria</taxon>
        <taxon>Bacillati</taxon>
        <taxon>Actinomycetota</taxon>
        <taxon>Actinomycetes</taxon>
        <taxon>Propionibacteriales</taxon>
        <taxon>Kribbellaceae</taxon>
        <taxon>Kribbella</taxon>
    </lineage>
</organism>
<dbReference type="InterPro" id="IPR000683">
    <property type="entry name" value="Gfo/Idh/MocA-like_OxRdtase_N"/>
</dbReference>
<dbReference type="AlphaFoldDB" id="A0A4R6KJV4"/>
<dbReference type="EMBL" id="SNWQ01000003">
    <property type="protein sequence ID" value="TDO51598.1"/>
    <property type="molecule type" value="Genomic_DNA"/>
</dbReference>
<evidence type="ECO:0000313" key="2">
    <source>
        <dbReference type="EMBL" id="TDO51598.1"/>
    </source>
</evidence>
<dbReference type="Gene3D" id="3.30.360.10">
    <property type="entry name" value="Dihydrodipicolinate Reductase, domain 2"/>
    <property type="match status" value="1"/>
</dbReference>
<dbReference type="Gene3D" id="3.40.50.720">
    <property type="entry name" value="NAD(P)-binding Rossmann-like Domain"/>
    <property type="match status" value="1"/>
</dbReference>
<dbReference type="InterPro" id="IPR051450">
    <property type="entry name" value="Gfo/Idh/MocA_Oxidoreductases"/>
</dbReference>
<reference evidence="2 3" key="1">
    <citation type="submission" date="2019-03" db="EMBL/GenBank/DDBJ databases">
        <title>Genomic Encyclopedia of Type Strains, Phase III (KMG-III): the genomes of soil and plant-associated and newly described type strains.</title>
        <authorList>
            <person name="Whitman W."/>
        </authorList>
    </citation>
    <scope>NUCLEOTIDE SEQUENCE [LARGE SCALE GENOMIC DNA]</scope>
    <source>
        <strain evidence="2 3">VKM Ac-2527</strain>
    </source>
</reference>
<evidence type="ECO:0000313" key="3">
    <source>
        <dbReference type="Proteomes" id="UP000295388"/>
    </source>
</evidence>
<dbReference type="PANTHER" id="PTHR43377:SF1">
    <property type="entry name" value="BILIVERDIN REDUCTASE A"/>
    <property type="match status" value="1"/>
</dbReference>
<dbReference type="SUPFAM" id="SSF51735">
    <property type="entry name" value="NAD(P)-binding Rossmann-fold domains"/>
    <property type="match status" value="1"/>
</dbReference>
<dbReference type="GO" id="GO:0000166">
    <property type="term" value="F:nucleotide binding"/>
    <property type="evidence" value="ECO:0007669"/>
    <property type="project" value="InterPro"/>
</dbReference>
<sequence length="351" mass="37089">MQSTLGIGLLGAGPVTQAIHLPTLARLSDEFAIRHVTDTDPAVAKAIAARVGAVHSTSIDALLGDPAVEVVVICSPNSFHAEQLIAACHAGKKAVLCEKPLAMSYAEADAIATVSAETGVPIVVGAMHTFDPGWRAATAHWGELPASSHTIRSSIVLPPNSRFEDVATEVLSRPAFPAPDWSDVQVLAGMIHAGVMGLAIHDLPLVRSLLPRYDDLRMIDARFLAPFGYRILFVAGGKSVELHAVMSETWQPDWTLEAFSDDQALQVQFTPSYVHAGSAVSTLTTAESARVFGPTAVNGYEAEWRELAAIVRGEVAPPSTHDLVDDVRFALAVADASAEAVRSTHNADAAA</sequence>
<comment type="caution">
    <text evidence="2">The sequence shown here is derived from an EMBL/GenBank/DDBJ whole genome shotgun (WGS) entry which is preliminary data.</text>
</comment>
<dbReference type="PANTHER" id="PTHR43377">
    <property type="entry name" value="BILIVERDIN REDUCTASE A"/>
    <property type="match status" value="1"/>
</dbReference>
<name>A0A4R6KJV4_9ACTN</name>
<proteinExistence type="predicted"/>
<dbReference type="RefSeq" id="WP_133799522.1">
    <property type="nucleotide sequence ID" value="NZ_SNWQ01000003.1"/>
</dbReference>
<keyword evidence="3" id="KW-1185">Reference proteome</keyword>
<evidence type="ECO:0000259" key="1">
    <source>
        <dbReference type="Pfam" id="PF01408"/>
    </source>
</evidence>
<protein>
    <submittedName>
        <fullName evidence="2">Putative dehydrogenase</fullName>
    </submittedName>
</protein>
<gene>
    <name evidence="2" type="ORF">EV643_103337</name>
</gene>
<accession>A0A4R6KJV4</accession>